<keyword evidence="5" id="KW-1185">Reference proteome</keyword>
<evidence type="ECO:0000259" key="2">
    <source>
        <dbReference type="Pfam" id="PF04773"/>
    </source>
</evidence>
<organism evidence="4 5">
    <name type="scientific">Algimonas ampicilliniresistens</name>
    <dbReference type="NCBI Taxonomy" id="1298735"/>
    <lineage>
        <taxon>Bacteria</taxon>
        <taxon>Pseudomonadati</taxon>
        <taxon>Pseudomonadota</taxon>
        <taxon>Alphaproteobacteria</taxon>
        <taxon>Maricaulales</taxon>
        <taxon>Robiginitomaculaceae</taxon>
        <taxon>Algimonas</taxon>
    </lineage>
</organism>
<dbReference type="PANTHER" id="PTHR30273">
    <property type="entry name" value="PERIPLASMIC SIGNAL SENSOR AND SIGMA FACTOR ACTIVATOR FECR-RELATED"/>
    <property type="match status" value="1"/>
</dbReference>
<keyword evidence="1" id="KW-0472">Membrane</keyword>
<dbReference type="Pfam" id="PF04773">
    <property type="entry name" value="FecR"/>
    <property type="match status" value="1"/>
</dbReference>
<dbReference type="PANTHER" id="PTHR30273:SF2">
    <property type="entry name" value="PROTEIN FECR"/>
    <property type="match status" value="1"/>
</dbReference>
<feature type="transmembrane region" description="Helical" evidence="1">
    <location>
        <begin position="99"/>
        <end position="118"/>
    </location>
</feature>
<dbReference type="EMBL" id="BSNK01000001">
    <property type="protein sequence ID" value="GLQ22442.1"/>
    <property type="molecule type" value="Genomic_DNA"/>
</dbReference>
<evidence type="ECO:0000259" key="3">
    <source>
        <dbReference type="Pfam" id="PF16220"/>
    </source>
</evidence>
<protein>
    <submittedName>
        <fullName evidence="4">Transcriptional regulator</fullName>
    </submittedName>
</protein>
<keyword evidence="1" id="KW-1133">Transmembrane helix</keyword>
<dbReference type="Gene3D" id="2.60.120.1440">
    <property type="match status" value="1"/>
</dbReference>
<comment type="caution">
    <text evidence="4">The sequence shown here is derived from an EMBL/GenBank/DDBJ whole genome shotgun (WGS) entry which is preliminary data.</text>
</comment>
<sequence>MSVHEIFGERPDYPPHDADDQATYWMTMLGSDRCTPAQRRSFAHWLDDRSENRVAFDNLAAIVDGAELVAEDPLIRALRRDALGHGLPKPFWIRQRSKLSVAAVGFAAALLMVAFVQWGTSPFETSPSDVTYTVESDSNLNATLLTTQIGEQLTRQLDDGSTIELNTDSEVRYELADNQRSIYLLRGQAVFDVAHDPSRPFVVFAGDRRVTALGTLFEVRMDSASTRVTLLEGKVRVDEIALTDEIDTTKPAKSFELKPGERFVSVDEVMSTVPATVIETDLSWREGRHSFKDAKLSDIVAEMNRYTNRKIKLADPSIGELKATANFKLGSTLSLASTLGPSFGLTVKDDPNNDHILVDW</sequence>
<dbReference type="Gene3D" id="3.55.50.30">
    <property type="match status" value="1"/>
</dbReference>
<gene>
    <name evidence="4" type="ORF">GCM10007853_03160</name>
</gene>
<dbReference type="InterPro" id="IPR032623">
    <property type="entry name" value="FecR_N"/>
</dbReference>
<dbReference type="Proteomes" id="UP001161391">
    <property type="component" value="Unassembled WGS sequence"/>
</dbReference>
<dbReference type="InterPro" id="IPR012373">
    <property type="entry name" value="Ferrdict_sens_TM"/>
</dbReference>
<dbReference type="RefSeq" id="WP_284386819.1">
    <property type="nucleotide sequence ID" value="NZ_BSNK01000001.1"/>
</dbReference>
<proteinExistence type="predicted"/>
<reference evidence="4" key="1">
    <citation type="journal article" date="2014" name="Int. J. Syst. Evol. Microbiol.">
        <title>Complete genome of a new Firmicutes species belonging to the dominant human colonic microbiota ('Ruminococcus bicirculans') reveals two chromosomes and a selective capacity to utilize plant glucans.</title>
        <authorList>
            <consortium name="NISC Comparative Sequencing Program"/>
            <person name="Wegmann U."/>
            <person name="Louis P."/>
            <person name="Goesmann A."/>
            <person name="Henrissat B."/>
            <person name="Duncan S.H."/>
            <person name="Flint H.J."/>
        </authorList>
    </citation>
    <scope>NUCLEOTIDE SEQUENCE</scope>
    <source>
        <strain evidence="4">NBRC 108219</strain>
    </source>
</reference>
<dbReference type="InterPro" id="IPR006860">
    <property type="entry name" value="FecR"/>
</dbReference>
<dbReference type="Pfam" id="PF16220">
    <property type="entry name" value="DUF4880"/>
    <property type="match status" value="1"/>
</dbReference>
<keyword evidence="1" id="KW-0812">Transmembrane</keyword>
<evidence type="ECO:0000313" key="4">
    <source>
        <dbReference type="EMBL" id="GLQ22442.1"/>
    </source>
</evidence>
<dbReference type="PIRSF" id="PIRSF018266">
    <property type="entry name" value="FecR"/>
    <property type="match status" value="1"/>
</dbReference>
<reference evidence="4" key="2">
    <citation type="submission" date="2023-01" db="EMBL/GenBank/DDBJ databases">
        <title>Draft genome sequence of Algimonas ampicilliniresistens strain NBRC 108219.</title>
        <authorList>
            <person name="Sun Q."/>
            <person name="Mori K."/>
        </authorList>
    </citation>
    <scope>NUCLEOTIDE SEQUENCE</scope>
    <source>
        <strain evidence="4">NBRC 108219</strain>
    </source>
</reference>
<feature type="domain" description="FecR protein" evidence="2">
    <location>
        <begin position="145"/>
        <end position="236"/>
    </location>
</feature>
<name>A0ABQ5V607_9PROT</name>
<evidence type="ECO:0000256" key="1">
    <source>
        <dbReference type="SAM" id="Phobius"/>
    </source>
</evidence>
<accession>A0ABQ5V607</accession>
<evidence type="ECO:0000313" key="5">
    <source>
        <dbReference type="Proteomes" id="UP001161391"/>
    </source>
</evidence>
<feature type="domain" description="FecR N-terminal" evidence="3">
    <location>
        <begin position="20"/>
        <end position="61"/>
    </location>
</feature>